<organism evidence="1">
    <name type="scientific">Cupriavidus necator</name>
    <name type="common">Alcaligenes eutrophus</name>
    <name type="synonym">Ralstonia eutropha</name>
    <dbReference type="NCBI Taxonomy" id="106590"/>
    <lineage>
        <taxon>Bacteria</taxon>
        <taxon>Pseudomonadati</taxon>
        <taxon>Pseudomonadota</taxon>
        <taxon>Betaproteobacteria</taxon>
        <taxon>Burkholderiales</taxon>
        <taxon>Burkholderiaceae</taxon>
        <taxon>Cupriavidus</taxon>
    </lineage>
</organism>
<sequence>MVSETRGYSEESEVALCGSAQAVSAMQERQASGRGRAGGGGRWRCWRRCCCQGAPARW</sequence>
<dbReference type="AlphaFoldDB" id="A0A1K0I8P0"/>
<reference evidence="1" key="1">
    <citation type="submission" date="2016-09" db="EMBL/GenBank/DDBJ databases">
        <authorList>
            <person name="Capua I."/>
            <person name="De Benedictis P."/>
            <person name="Joannis T."/>
            <person name="Lombin L.H."/>
            <person name="Cattoli G."/>
        </authorList>
    </citation>
    <scope>NUCLEOTIDE SEQUENCE</scope>
    <source>
        <strain evidence="1">B9</strain>
    </source>
</reference>
<proteinExistence type="predicted"/>
<evidence type="ECO:0000313" key="1">
    <source>
        <dbReference type="EMBL" id="SCU73609.1"/>
    </source>
</evidence>
<protein>
    <submittedName>
        <fullName evidence="1">Uncharacterized protein</fullName>
    </submittedName>
</protein>
<dbReference type="EMBL" id="FMSH01000029">
    <property type="protein sequence ID" value="SCU73609.1"/>
    <property type="molecule type" value="Genomic_DNA"/>
</dbReference>
<gene>
    <name evidence="1" type="ORF">CNECB9_1240006</name>
</gene>
<name>A0A1K0I8P0_CUPNE</name>
<accession>A0A1K0I8P0</accession>